<dbReference type="EMBL" id="JAHKPD010000018">
    <property type="protein sequence ID" value="MBU2951536.1"/>
    <property type="molecule type" value="Genomic_DNA"/>
</dbReference>
<proteinExistence type="predicted"/>
<evidence type="ECO:0000313" key="1">
    <source>
        <dbReference type="EMBL" id="MBU2951536.1"/>
    </source>
</evidence>
<name>A0ACC5UB63_9FLAO</name>
<keyword evidence="2" id="KW-1185">Reference proteome</keyword>
<reference evidence="1" key="1">
    <citation type="submission" date="2021-05" db="EMBL/GenBank/DDBJ databases">
        <title>Draft genomes of bacteria isolated from model marine particles.</title>
        <authorList>
            <person name="Datta M.S."/>
            <person name="Schwartzman J.A."/>
            <person name="Enke T.N."/>
            <person name="Saavedra J."/>
            <person name="Cermak N."/>
            <person name="Cordero O.X."/>
        </authorList>
    </citation>
    <scope>NUCLEOTIDE SEQUENCE</scope>
    <source>
        <strain evidence="1">I2M19</strain>
    </source>
</reference>
<evidence type="ECO:0000313" key="2">
    <source>
        <dbReference type="Proteomes" id="UP001647509"/>
    </source>
</evidence>
<dbReference type="Proteomes" id="UP001647509">
    <property type="component" value="Unassembled WGS sequence"/>
</dbReference>
<organism evidence="1 2">
    <name type="scientific">Pseudotamlana agarivorans</name>
    <dbReference type="NCBI Taxonomy" id="481183"/>
    <lineage>
        <taxon>Bacteria</taxon>
        <taxon>Pseudomonadati</taxon>
        <taxon>Bacteroidota</taxon>
        <taxon>Flavobacteriia</taxon>
        <taxon>Flavobacteriales</taxon>
        <taxon>Flavobacteriaceae</taxon>
        <taxon>Pseudotamlana</taxon>
    </lineage>
</organism>
<accession>A0ACC5UB63</accession>
<comment type="caution">
    <text evidence="1">The sequence shown here is derived from an EMBL/GenBank/DDBJ whole genome shotgun (WGS) entry which is preliminary data.</text>
</comment>
<sequence>MKNVSRNFKAVHFSEGRFIAIQKSKTLSYNDKKEKKNAIKKLEKWKEGLLEKCTEIHFARYIGISNSFYFLDNRIKLVTHGGWGYSCSGYLYIISSDSEYECEYTSVRCDLDFVVKELNNIMNIDDLDEYIKQELKRKQVELKLIITDLKKELEPLEIDQVQREARIKKIKRSLKEKEEGLQNLDDKLLSLSL</sequence>
<protein>
    <submittedName>
        <fullName evidence="1">Uncharacterized protein</fullName>
    </submittedName>
</protein>
<gene>
    <name evidence="1" type="ORF">KO493_12590</name>
</gene>